<gene>
    <name evidence="2" type="ORF">L1892_17105</name>
</gene>
<dbReference type="Proteomes" id="UP001108089">
    <property type="component" value="Unassembled WGS sequence"/>
</dbReference>
<dbReference type="Gene3D" id="3.30.420.60">
    <property type="entry name" value="eRF1 domain 2"/>
    <property type="match status" value="1"/>
</dbReference>
<dbReference type="RefSeq" id="WP_235724832.1">
    <property type="nucleotide sequence ID" value="NZ_JAKGCU010000017.1"/>
</dbReference>
<dbReference type="Pfam" id="PF18844">
    <property type="entry name" value="baeRF_family2"/>
    <property type="match status" value="1"/>
</dbReference>
<reference evidence="2" key="1">
    <citation type="submission" date="2022-01" db="EMBL/GenBank/DDBJ databases">
        <title>Gordonia xiamenensis sp. nov., isolated from surface seawater in Xiamen.</title>
        <authorList>
            <person name="He Y.F."/>
        </authorList>
    </citation>
    <scope>NUCLEOTIDE SEQUENCE</scope>
    <source>
        <strain evidence="2">GW1C4-4</strain>
    </source>
</reference>
<feature type="region of interest" description="Disordered" evidence="1">
    <location>
        <begin position="151"/>
        <end position="171"/>
    </location>
</feature>
<keyword evidence="3" id="KW-1185">Reference proteome</keyword>
<organism evidence="2 3">
    <name type="scientific">Gordonia tangerina</name>
    <dbReference type="NCBI Taxonomy" id="2911060"/>
    <lineage>
        <taxon>Bacteria</taxon>
        <taxon>Bacillati</taxon>
        <taxon>Actinomycetota</taxon>
        <taxon>Actinomycetes</taxon>
        <taxon>Mycobacteriales</taxon>
        <taxon>Gordoniaceae</taxon>
        <taxon>Gordonia</taxon>
    </lineage>
</organism>
<dbReference type="InterPro" id="IPR042226">
    <property type="entry name" value="eFR1_2_sf"/>
</dbReference>
<comment type="caution">
    <text evidence="2">The sequence shown here is derived from an EMBL/GenBank/DDBJ whole genome shotgun (WGS) entry which is preliminary data.</text>
</comment>
<evidence type="ECO:0008006" key="4">
    <source>
        <dbReference type="Google" id="ProtNLM"/>
    </source>
</evidence>
<dbReference type="InterPro" id="IPR040701">
    <property type="entry name" value="Bact_RF_family2"/>
</dbReference>
<accession>A0ABS9DQ71</accession>
<dbReference type="EMBL" id="JAKGCU010000017">
    <property type="protein sequence ID" value="MCF3940096.1"/>
    <property type="molecule type" value="Genomic_DNA"/>
</dbReference>
<proteinExistence type="predicted"/>
<evidence type="ECO:0000256" key="1">
    <source>
        <dbReference type="SAM" id="MobiDB-lite"/>
    </source>
</evidence>
<evidence type="ECO:0000313" key="2">
    <source>
        <dbReference type="EMBL" id="MCF3940096.1"/>
    </source>
</evidence>
<evidence type="ECO:0000313" key="3">
    <source>
        <dbReference type="Proteomes" id="UP001108089"/>
    </source>
</evidence>
<protein>
    <recommendedName>
        <fullName evidence="4">Peptide chain release factor 1 (ERF1)</fullName>
    </recommendedName>
</protein>
<name>A0ABS9DQ71_9ACTN</name>
<sequence>MHTDLFRELPTDSGPFVSVYVDGSHNTENATHSMELRWRSLREQLESDGAPTAALDHIQTALLDGERPVGVSGRGLVATAERVVLDQQLIRPPTASVARYSTLPFLVPLVTHARDVGSHMIAVVDHRGADIQIVHGDDVAYSETVAGEGHPVHKATGAETPGYGDPQPRAEEQARQNIRDVVDRLTSLVDRERPDVLFVVGESRSVSDLTAQLPQRIEDVVVNLGLGARGSVADSEISGAVDAEWLRRHNRVLAEVTDRFRAEQGRSSGLAVEGLTAVCGALRAGEVQTLLIGDIDDATVVVGEDLMMVAPSPENLSELGAPPNDVVRADEALPMVAVCTHSDLVSLDERLAPKDGIAALLRYAPRTSAGG</sequence>